<dbReference type="EMBL" id="CP060007">
    <property type="protein sequence ID" value="QNA44134.1"/>
    <property type="molecule type" value="Genomic_DNA"/>
</dbReference>
<dbReference type="KEGG" id="lacs:H4075_19000"/>
<sequence length="171" mass="19124">MKILAAVVLLFLSINSFSQVQYEVSKDSQNGQKTLKGILSRELLLNDAEFAWMKNDISWYKPNADCVTNLTAVKDTIQLMVFVGTWCEDSQIVFPQLLKMLDQVGFNMKRLTVIGIDRQKTTLGSLTQALGVTKAPTIMVLKGGKEIGRVEEFGKYGIYDKELAEVLVKAK</sequence>
<name>A0A7G5XF81_9BACT</name>
<feature type="signal peptide" evidence="1">
    <location>
        <begin position="1"/>
        <end position="18"/>
    </location>
</feature>
<accession>A0A7G5XF81</accession>
<reference evidence="3" key="1">
    <citation type="submission" date="2020-08" db="EMBL/GenBank/DDBJ databases">
        <title>Lacibacter sp. S13-6-6 genome sequencing.</title>
        <authorList>
            <person name="Jin L."/>
        </authorList>
    </citation>
    <scope>NUCLEOTIDE SEQUENCE [LARGE SCALE GENOMIC DNA]</scope>
    <source>
        <strain evidence="3">S13-6-6</strain>
    </source>
</reference>
<dbReference type="InterPro" id="IPR036249">
    <property type="entry name" value="Thioredoxin-like_sf"/>
</dbReference>
<evidence type="ECO:0000313" key="2">
    <source>
        <dbReference type="EMBL" id="QNA44134.1"/>
    </source>
</evidence>
<proteinExistence type="predicted"/>
<dbReference type="Proteomes" id="UP000515344">
    <property type="component" value="Chromosome"/>
</dbReference>
<evidence type="ECO:0000313" key="3">
    <source>
        <dbReference type="Proteomes" id="UP000515344"/>
    </source>
</evidence>
<dbReference type="Gene3D" id="3.40.30.10">
    <property type="entry name" value="Glutaredoxin"/>
    <property type="match status" value="1"/>
</dbReference>
<dbReference type="SUPFAM" id="SSF52833">
    <property type="entry name" value="Thioredoxin-like"/>
    <property type="match status" value="1"/>
</dbReference>
<evidence type="ECO:0000256" key="1">
    <source>
        <dbReference type="SAM" id="SignalP"/>
    </source>
</evidence>
<dbReference type="CDD" id="cd02947">
    <property type="entry name" value="TRX_family"/>
    <property type="match status" value="1"/>
</dbReference>
<feature type="chain" id="PRO_5028814033" evidence="1">
    <location>
        <begin position="19"/>
        <end position="171"/>
    </location>
</feature>
<gene>
    <name evidence="2" type="ORF">H4075_19000</name>
</gene>
<keyword evidence="3" id="KW-1185">Reference proteome</keyword>
<dbReference type="AlphaFoldDB" id="A0A7G5XF81"/>
<dbReference type="RefSeq" id="WP_182802396.1">
    <property type="nucleotide sequence ID" value="NZ_CP060007.1"/>
</dbReference>
<organism evidence="2 3">
    <name type="scientific">Lacibacter sediminis</name>
    <dbReference type="NCBI Taxonomy" id="2760713"/>
    <lineage>
        <taxon>Bacteria</taxon>
        <taxon>Pseudomonadati</taxon>
        <taxon>Bacteroidota</taxon>
        <taxon>Chitinophagia</taxon>
        <taxon>Chitinophagales</taxon>
        <taxon>Chitinophagaceae</taxon>
        <taxon>Lacibacter</taxon>
    </lineage>
</organism>
<protein>
    <submittedName>
        <fullName evidence="2">Thioredoxin family protein</fullName>
    </submittedName>
</protein>
<keyword evidence="1" id="KW-0732">Signal</keyword>